<protein>
    <submittedName>
        <fullName evidence="6">ABC transporter related protein</fullName>
    </submittedName>
</protein>
<keyword evidence="4" id="KW-0067">ATP-binding</keyword>
<evidence type="ECO:0000256" key="2">
    <source>
        <dbReference type="ARBA" id="ARBA00022737"/>
    </source>
</evidence>
<dbReference type="GO" id="GO:0016887">
    <property type="term" value="F:ATP hydrolysis activity"/>
    <property type="evidence" value="ECO:0007669"/>
    <property type="project" value="InterPro"/>
</dbReference>
<feature type="non-terminal residue" evidence="6">
    <location>
        <position position="165"/>
    </location>
</feature>
<feature type="domain" description="ABC transporter" evidence="5">
    <location>
        <begin position="73"/>
        <end position="160"/>
    </location>
</feature>
<dbReference type="InterPro" id="IPR027417">
    <property type="entry name" value="P-loop_NTPase"/>
</dbReference>
<evidence type="ECO:0000256" key="4">
    <source>
        <dbReference type="ARBA" id="ARBA00022840"/>
    </source>
</evidence>
<keyword evidence="2" id="KW-0677">Repeat</keyword>
<reference evidence="6" key="2">
    <citation type="journal article" date="2014" name="ISME J.">
        <title>Microbial stratification in low pH oxic and suboxic macroscopic growths along an acid mine drainage.</title>
        <authorList>
            <person name="Mendez-Garcia C."/>
            <person name="Mesa V."/>
            <person name="Sprenger R.R."/>
            <person name="Richter M."/>
            <person name="Diez M.S."/>
            <person name="Solano J."/>
            <person name="Bargiela R."/>
            <person name="Golyshina O.V."/>
            <person name="Manteca A."/>
            <person name="Ramos J.L."/>
            <person name="Gallego J.R."/>
            <person name="Llorente I."/>
            <person name="Martins Dos Santos V.A."/>
            <person name="Jensen O.N."/>
            <person name="Pelaez A.I."/>
            <person name="Sanchez J."/>
            <person name="Ferrer M."/>
        </authorList>
    </citation>
    <scope>NUCLEOTIDE SEQUENCE</scope>
</reference>
<dbReference type="PANTHER" id="PTHR43790:SF9">
    <property type="entry name" value="GALACTOFURANOSE TRANSPORTER ATP-BINDING PROTEIN YTFR"/>
    <property type="match status" value="1"/>
</dbReference>
<dbReference type="Gene3D" id="3.40.50.300">
    <property type="entry name" value="P-loop containing nucleotide triphosphate hydrolases"/>
    <property type="match status" value="1"/>
</dbReference>
<evidence type="ECO:0000256" key="1">
    <source>
        <dbReference type="ARBA" id="ARBA00022448"/>
    </source>
</evidence>
<organism evidence="6">
    <name type="scientific">mine drainage metagenome</name>
    <dbReference type="NCBI Taxonomy" id="410659"/>
    <lineage>
        <taxon>unclassified sequences</taxon>
        <taxon>metagenomes</taxon>
        <taxon>ecological metagenomes</taxon>
    </lineage>
</organism>
<dbReference type="EMBL" id="AUZZ01004700">
    <property type="protein sequence ID" value="EQD52242.1"/>
    <property type="molecule type" value="Genomic_DNA"/>
</dbReference>
<comment type="caution">
    <text evidence="6">The sequence shown here is derived from an EMBL/GenBank/DDBJ whole genome shotgun (WGS) entry which is preliminary data.</text>
</comment>
<name>T1A5J0_9ZZZZ</name>
<dbReference type="AlphaFoldDB" id="T1A5J0"/>
<dbReference type="InterPro" id="IPR003439">
    <property type="entry name" value="ABC_transporter-like_ATP-bd"/>
</dbReference>
<dbReference type="Pfam" id="PF00005">
    <property type="entry name" value="ABC_tran"/>
    <property type="match status" value="1"/>
</dbReference>
<keyword evidence="3" id="KW-0547">Nucleotide-binding</keyword>
<evidence type="ECO:0000313" key="6">
    <source>
        <dbReference type="EMBL" id="EQD52242.1"/>
    </source>
</evidence>
<sequence length="165" mass="18058">MLRNGQVVGILQRSEFTRTRLVRLMSGVAEVRKPQDAERAAAMPTPAITGSSPHHGVVLRLRSVVITANAPTVDLDIRAGQVTGLAGLEGHGQALLLKYLSGVERPWRGAAEIPMPDGTYERLRSYRHAVTRGVVYVPRDRKSEGMFPTLSVLENFGMPTMAKRS</sequence>
<gene>
    <name evidence="6" type="ORF">B2A_06620</name>
</gene>
<dbReference type="GO" id="GO:0005524">
    <property type="term" value="F:ATP binding"/>
    <property type="evidence" value="ECO:0007669"/>
    <property type="project" value="UniProtKB-KW"/>
</dbReference>
<evidence type="ECO:0000259" key="5">
    <source>
        <dbReference type="Pfam" id="PF00005"/>
    </source>
</evidence>
<accession>T1A5J0</accession>
<evidence type="ECO:0000256" key="3">
    <source>
        <dbReference type="ARBA" id="ARBA00022741"/>
    </source>
</evidence>
<reference evidence="6" key="1">
    <citation type="submission" date="2013-08" db="EMBL/GenBank/DDBJ databases">
        <authorList>
            <person name="Mendez C."/>
            <person name="Richter M."/>
            <person name="Ferrer M."/>
            <person name="Sanchez J."/>
        </authorList>
    </citation>
    <scope>NUCLEOTIDE SEQUENCE</scope>
</reference>
<dbReference type="PANTHER" id="PTHR43790">
    <property type="entry name" value="CARBOHYDRATE TRANSPORT ATP-BINDING PROTEIN MG119-RELATED"/>
    <property type="match status" value="1"/>
</dbReference>
<dbReference type="SUPFAM" id="SSF52540">
    <property type="entry name" value="P-loop containing nucleoside triphosphate hydrolases"/>
    <property type="match status" value="1"/>
</dbReference>
<keyword evidence="1" id="KW-0813">Transport</keyword>
<dbReference type="InterPro" id="IPR050107">
    <property type="entry name" value="ABC_carbohydrate_import_ATPase"/>
</dbReference>
<proteinExistence type="predicted"/>